<dbReference type="Proteomes" id="UP000325902">
    <property type="component" value="Unassembled WGS sequence"/>
</dbReference>
<dbReference type="AlphaFoldDB" id="A0A5N5DPN2"/>
<keyword evidence="2" id="KW-1185">Reference proteome</keyword>
<evidence type="ECO:0008006" key="3">
    <source>
        <dbReference type="Google" id="ProtNLM"/>
    </source>
</evidence>
<comment type="caution">
    <text evidence="1">The sequence shown here is derived from an EMBL/GenBank/DDBJ whole genome shotgun (WGS) entry which is preliminary data.</text>
</comment>
<organism evidence="1 2">
    <name type="scientific">Lasiodiplodia theobromae</name>
    <dbReference type="NCBI Taxonomy" id="45133"/>
    <lineage>
        <taxon>Eukaryota</taxon>
        <taxon>Fungi</taxon>
        <taxon>Dikarya</taxon>
        <taxon>Ascomycota</taxon>
        <taxon>Pezizomycotina</taxon>
        <taxon>Dothideomycetes</taxon>
        <taxon>Dothideomycetes incertae sedis</taxon>
        <taxon>Botryosphaeriales</taxon>
        <taxon>Botryosphaeriaceae</taxon>
        <taxon>Lasiodiplodia</taxon>
    </lineage>
</organism>
<evidence type="ECO:0000313" key="1">
    <source>
        <dbReference type="EMBL" id="KAB2579687.1"/>
    </source>
</evidence>
<reference evidence="1 2" key="1">
    <citation type="journal article" date="2019" name="Sci. Rep.">
        <title>A multi-omics analysis of the grapevine pathogen Lasiodiplodia theobromae reveals that temperature affects the expression of virulence- and pathogenicity-related genes.</title>
        <authorList>
            <person name="Felix C."/>
            <person name="Meneses R."/>
            <person name="Goncalves M.F.M."/>
            <person name="Tilleman L."/>
            <person name="Duarte A.S."/>
            <person name="Jorrin-Novo J.V."/>
            <person name="Van de Peer Y."/>
            <person name="Deforce D."/>
            <person name="Van Nieuwerburgh F."/>
            <person name="Esteves A.C."/>
            <person name="Alves A."/>
        </authorList>
    </citation>
    <scope>NUCLEOTIDE SEQUENCE [LARGE SCALE GENOMIC DNA]</scope>
    <source>
        <strain evidence="1 2">LA-SOL3</strain>
    </source>
</reference>
<sequence length="132" mass="14920">MSAQLKPLGDWVDQLLHTIFFQPDDNTAIKAYTESVDPSFLVRINHDKYNFDQYKEAVNKARAQSEISLQSTSEILKWDDAEQKGGTVAQLTKFTVKDKATGQETHSTSLILSAVRWIDGKRVLTEMTEVTV</sequence>
<name>A0A5N5DPN2_9PEZI</name>
<protein>
    <recommendedName>
        <fullName evidence="3">SnoaL-like domain-containing protein</fullName>
    </recommendedName>
</protein>
<dbReference type="EMBL" id="VCHE01000006">
    <property type="protein sequence ID" value="KAB2579687.1"/>
    <property type="molecule type" value="Genomic_DNA"/>
</dbReference>
<accession>A0A5N5DPN2</accession>
<evidence type="ECO:0000313" key="2">
    <source>
        <dbReference type="Proteomes" id="UP000325902"/>
    </source>
</evidence>
<dbReference type="OrthoDB" id="4886853at2759"/>
<proteinExistence type="predicted"/>
<gene>
    <name evidence="1" type="ORF">DBV05_g1645</name>
</gene>